<dbReference type="RefSeq" id="WP_173768182.1">
    <property type="nucleotide sequence ID" value="NZ_CP048836.1"/>
</dbReference>
<feature type="signal peptide" evidence="1">
    <location>
        <begin position="1"/>
        <end position="23"/>
    </location>
</feature>
<dbReference type="Gene3D" id="3.10.450.50">
    <property type="match status" value="1"/>
</dbReference>
<keyword evidence="3" id="KW-1185">Reference proteome</keyword>
<sequence length="209" mass="23021">MIRPIAIFLQAVCLLLVPLHAGAVGSPDALVQNVTNDVLAVLREDRGLKTDGHRKAIRIIEQKIAPHFDFQRMTRLAVGRGWRDASPTQRKQLTQAFRTLLVRTYANALTRYRDQTVHFDPPAAPRQGDEVVVRSEIRQPGAQPIDLDYRLAENGGQWKVFDVSVAGVSLVTTYRSSFASELARGGTDGLIQALRKRNDRLANGGAAGS</sequence>
<dbReference type="Gene3D" id="1.10.10.640">
    <property type="entry name" value="phospholipid-binding protein"/>
    <property type="match status" value="1"/>
</dbReference>
<organism evidence="2 3">
    <name type="scientific">Nitrogeniibacter mangrovi</name>
    <dbReference type="NCBI Taxonomy" id="2016596"/>
    <lineage>
        <taxon>Bacteria</taxon>
        <taxon>Pseudomonadati</taxon>
        <taxon>Pseudomonadota</taxon>
        <taxon>Betaproteobacteria</taxon>
        <taxon>Rhodocyclales</taxon>
        <taxon>Zoogloeaceae</taxon>
        <taxon>Nitrogeniibacter</taxon>
    </lineage>
</organism>
<reference evidence="2 3" key="1">
    <citation type="submission" date="2020-02" db="EMBL/GenBank/DDBJ databases">
        <title>Nitrogenibacter mangrovi gen. nov., sp. nov. isolated from mangrove sediment, a denitrifying betaproteobacterium.</title>
        <authorList>
            <person name="Liao H."/>
            <person name="Tian Y."/>
        </authorList>
    </citation>
    <scope>NUCLEOTIDE SEQUENCE [LARGE SCALE GENOMIC DNA]</scope>
    <source>
        <strain evidence="2 3">M9-3-2</strain>
    </source>
</reference>
<evidence type="ECO:0000313" key="2">
    <source>
        <dbReference type="EMBL" id="QID19507.1"/>
    </source>
</evidence>
<dbReference type="Proteomes" id="UP000501991">
    <property type="component" value="Chromosome"/>
</dbReference>
<dbReference type="KEGG" id="azq:G3580_18915"/>
<name>A0A6C1B7Q0_9RHOO</name>
<protein>
    <submittedName>
        <fullName evidence="2">ABC transporter substrate-binding protein</fullName>
    </submittedName>
</protein>
<feature type="chain" id="PRO_5025609035" evidence="1">
    <location>
        <begin position="24"/>
        <end position="209"/>
    </location>
</feature>
<proteinExistence type="predicted"/>
<dbReference type="EMBL" id="CP048836">
    <property type="protein sequence ID" value="QID19507.1"/>
    <property type="molecule type" value="Genomic_DNA"/>
</dbReference>
<dbReference type="AlphaFoldDB" id="A0A6C1B7Q0"/>
<gene>
    <name evidence="2" type="ORF">G3580_18915</name>
</gene>
<evidence type="ECO:0000256" key="1">
    <source>
        <dbReference type="SAM" id="SignalP"/>
    </source>
</evidence>
<dbReference type="Pfam" id="PF05494">
    <property type="entry name" value="MlaC"/>
    <property type="match status" value="1"/>
</dbReference>
<dbReference type="InterPro" id="IPR008869">
    <property type="entry name" value="MlaC/ttg2D"/>
</dbReference>
<keyword evidence="1" id="KW-0732">Signal</keyword>
<accession>A0A6C1B7Q0</accession>
<dbReference type="PANTHER" id="PTHR36573:SF1">
    <property type="entry name" value="INTERMEMBRANE PHOSPHOLIPID TRANSPORT SYSTEM BINDING PROTEIN MLAC"/>
    <property type="match status" value="1"/>
</dbReference>
<dbReference type="PIRSF" id="PIRSF004649">
    <property type="entry name" value="MlaC"/>
    <property type="match status" value="1"/>
</dbReference>
<evidence type="ECO:0000313" key="3">
    <source>
        <dbReference type="Proteomes" id="UP000501991"/>
    </source>
</evidence>
<dbReference type="PANTHER" id="PTHR36573">
    <property type="entry name" value="INTERMEMBRANE PHOSPHOLIPID TRANSPORT SYSTEM BINDING PROTEIN MLAC"/>
    <property type="match status" value="1"/>
</dbReference>